<keyword evidence="2" id="KW-0475">Mercuric resistance</keyword>
<dbReference type="InterPro" id="IPR047057">
    <property type="entry name" value="MerR_fam"/>
</dbReference>
<keyword evidence="4" id="KW-0238">DNA-binding</keyword>
<dbReference type="GO" id="GO:0003677">
    <property type="term" value="F:DNA binding"/>
    <property type="evidence" value="ECO:0007669"/>
    <property type="project" value="UniProtKB-KW"/>
</dbReference>
<evidence type="ECO:0000256" key="1">
    <source>
        <dbReference type="ARBA" id="ARBA00017146"/>
    </source>
</evidence>
<feature type="coiled-coil region" evidence="6">
    <location>
        <begin position="78"/>
        <end position="105"/>
    </location>
</feature>
<dbReference type="Pfam" id="PF13411">
    <property type="entry name" value="MerR_1"/>
    <property type="match status" value="1"/>
</dbReference>
<dbReference type="SUPFAM" id="SSF46955">
    <property type="entry name" value="Putative DNA-binding domain"/>
    <property type="match status" value="1"/>
</dbReference>
<organism evidence="8 9">
    <name type="scientific">Sulfurivirga caldicuralii</name>
    <dbReference type="NCBI Taxonomy" id="364032"/>
    <lineage>
        <taxon>Bacteria</taxon>
        <taxon>Pseudomonadati</taxon>
        <taxon>Pseudomonadota</taxon>
        <taxon>Gammaproteobacteria</taxon>
        <taxon>Thiotrichales</taxon>
        <taxon>Piscirickettsiaceae</taxon>
        <taxon>Sulfurivirga</taxon>
    </lineage>
</organism>
<dbReference type="PANTHER" id="PTHR30204:SF92">
    <property type="entry name" value="HTH-TYPE TRANSCRIPTIONAL REGULATOR ZNTR"/>
    <property type="match status" value="1"/>
</dbReference>
<evidence type="ECO:0000256" key="6">
    <source>
        <dbReference type="SAM" id="Coils"/>
    </source>
</evidence>
<dbReference type="PRINTS" id="PR00040">
    <property type="entry name" value="HTHMERR"/>
</dbReference>
<dbReference type="InterPro" id="IPR000551">
    <property type="entry name" value="MerR-type_HTH_dom"/>
</dbReference>
<proteinExistence type="predicted"/>
<keyword evidence="9" id="KW-1185">Reference proteome</keyword>
<dbReference type="OrthoDB" id="9808480at2"/>
<dbReference type="SMART" id="SM00422">
    <property type="entry name" value="HTH_MERR"/>
    <property type="match status" value="1"/>
</dbReference>
<dbReference type="GO" id="GO:0045340">
    <property type="term" value="F:mercury ion binding"/>
    <property type="evidence" value="ECO:0007669"/>
    <property type="project" value="InterPro"/>
</dbReference>
<name>A0A1N6DNM2_9GAMM</name>
<gene>
    <name evidence="8" type="ORF">SAMN05443662_0304</name>
</gene>
<dbReference type="EMBL" id="FSRE01000001">
    <property type="protein sequence ID" value="SIN72336.1"/>
    <property type="molecule type" value="Genomic_DNA"/>
</dbReference>
<dbReference type="STRING" id="364032.SAMN05443662_0304"/>
<evidence type="ECO:0000256" key="2">
    <source>
        <dbReference type="ARBA" id="ARBA00022466"/>
    </source>
</evidence>
<evidence type="ECO:0000259" key="7">
    <source>
        <dbReference type="PROSITE" id="PS50937"/>
    </source>
</evidence>
<dbReference type="PROSITE" id="PS50937">
    <property type="entry name" value="HTH_MERR_2"/>
    <property type="match status" value="1"/>
</dbReference>
<protein>
    <recommendedName>
        <fullName evidence="1">Mercuric resistance operon regulatory protein</fullName>
    </recommendedName>
</protein>
<dbReference type="GO" id="GO:0003700">
    <property type="term" value="F:DNA-binding transcription factor activity"/>
    <property type="evidence" value="ECO:0007669"/>
    <property type="project" value="InterPro"/>
</dbReference>
<dbReference type="PANTHER" id="PTHR30204">
    <property type="entry name" value="REDOX-CYCLING DRUG-SENSING TRANSCRIPTIONAL ACTIVATOR SOXR"/>
    <property type="match status" value="1"/>
</dbReference>
<evidence type="ECO:0000256" key="4">
    <source>
        <dbReference type="ARBA" id="ARBA00023125"/>
    </source>
</evidence>
<keyword evidence="3" id="KW-0476">Mercury</keyword>
<dbReference type="Gene3D" id="1.10.1660.10">
    <property type="match status" value="1"/>
</dbReference>
<dbReference type="RefSeq" id="WP_074200631.1">
    <property type="nucleotide sequence ID" value="NZ_FSRE01000001.1"/>
</dbReference>
<evidence type="ECO:0000256" key="5">
    <source>
        <dbReference type="ARBA" id="ARBA00024874"/>
    </source>
</evidence>
<sequence length="133" mass="15202">MRIRELAKAAGVNVETVRYYQRRGLIDTPPKPLHGYRCYAPETLQRLRFIRQAQQFGFTLKEIEALLAISDAPCGEVRAQIEAKLEKVRARMAALQRLEAALVQQLDHCRQQSNQARCPLIEALLHTDEFSAN</sequence>
<evidence type="ECO:0000313" key="9">
    <source>
        <dbReference type="Proteomes" id="UP000198461"/>
    </source>
</evidence>
<evidence type="ECO:0000256" key="3">
    <source>
        <dbReference type="ARBA" id="ARBA00022914"/>
    </source>
</evidence>
<keyword evidence="6" id="KW-0175">Coiled coil</keyword>
<evidence type="ECO:0000313" key="8">
    <source>
        <dbReference type="EMBL" id="SIN72336.1"/>
    </source>
</evidence>
<comment type="function">
    <text evidence="5">Mediates the mercuric-dependent induction of mercury resistance operon. In the absence of mercury MerR represses transcription by binding tightly to the mer operator region; when mercury is present the dimeric complex binds a single ion and becomes a potent transcriptional activator, while remaining bound to the mer site.</text>
</comment>
<dbReference type="Proteomes" id="UP000198461">
    <property type="component" value="Unassembled WGS sequence"/>
</dbReference>
<dbReference type="InterPro" id="IPR009061">
    <property type="entry name" value="DNA-bd_dom_put_sf"/>
</dbReference>
<dbReference type="AlphaFoldDB" id="A0A1N6DNM2"/>
<dbReference type="CDD" id="cd04783">
    <property type="entry name" value="HTH_MerR1"/>
    <property type="match status" value="1"/>
</dbReference>
<accession>A0A1N6DNM2</accession>
<reference evidence="8 9" key="1">
    <citation type="submission" date="2016-11" db="EMBL/GenBank/DDBJ databases">
        <authorList>
            <person name="Jaros S."/>
            <person name="Januszkiewicz K."/>
            <person name="Wedrychowicz H."/>
        </authorList>
    </citation>
    <scope>NUCLEOTIDE SEQUENCE [LARGE SCALE GENOMIC DNA]</scope>
    <source>
        <strain evidence="8 9">DSM 17737</strain>
    </source>
</reference>
<dbReference type="GO" id="GO:0046689">
    <property type="term" value="P:response to mercury ion"/>
    <property type="evidence" value="ECO:0007669"/>
    <property type="project" value="UniProtKB-KW"/>
</dbReference>
<dbReference type="InterPro" id="IPR011794">
    <property type="entry name" value="MerR"/>
</dbReference>
<feature type="domain" description="HTH merR-type" evidence="7">
    <location>
        <begin position="1"/>
        <end position="69"/>
    </location>
</feature>